<gene>
    <name evidence="1" type="ORF">F1654_12990</name>
</gene>
<dbReference type="AlphaFoldDB" id="A0A5M6Z8X2"/>
<dbReference type="Pfam" id="PF12294">
    <property type="entry name" value="DUF3626"/>
    <property type="match status" value="2"/>
</dbReference>
<name>A0A5M6Z8X2_9PROT</name>
<dbReference type="EMBL" id="VWOJ01000005">
    <property type="protein sequence ID" value="KAA5801103.1"/>
    <property type="molecule type" value="Genomic_DNA"/>
</dbReference>
<protein>
    <submittedName>
        <fullName evidence="1">DUF3626 domain-containing protein</fullName>
    </submittedName>
</protein>
<dbReference type="InterPro" id="IPR022074">
    <property type="entry name" value="DUF3626"/>
</dbReference>
<sequence length="254" mass="27859">MSVTLNFHPDWAYEGESVLARIASEGVYRSQFETGTSNGGLTAFQGGARWMWESRIFSGAYDSAPAPLRPKYGALNDRGSPYGGSPRFGSAHFRVRAEVLERTTFCFPDSYLDPVDFGVAERMALIELKAAQLDNLEPLDRYIEAHVHGPLEIGASMDALVLDPSYRGTQIEAFANALACPVEWHPGFRLPVDRYEDCAAYRGREVADLIPAVAENGCITPRLIGQAQNRGVGSPLLLKRLWHCLAHFGAQGGL</sequence>
<proteinExistence type="predicted"/>
<comment type="caution">
    <text evidence="1">The sequence shown here is derived from an EMBL/GenBank/DDBJ whole genome shotgun (WGS) entry which is preliminary data.</text>
</comment>
<dbReference type="Proteomes" id="UP000325122">
    <property type="component" value="Unassembled WGS sequence"/>
</dbReference>
<evidence type="ECO:0000313" key="1">
    <source>
        <dbReference type="EMBL" id="KAA5801103.1"/>
    </source>
</evidence>
<evidence type="ECO:0000313" key="2">
    <source>
        <dbReference type="Proteomes" id="UP000325122"/>
    </source>
</evidence>
<accession>A0A5M6Z8X2</accession>
<keyword evidence="2" id="KW-1185">Reference proteome</keyword>
<reference evidence="1 2" key="1">
    <citation type="submission" date="2019-09" db="EMBL/GenBank/DDBJ databases">
        <authorList>
            <person name="Kevbrin V."/>
            <person name="Grouzdev D.S."/>
        </authorList>
    </citation>
    <scope>NUCLEOTIDE SEQUENCE [LARGE SCALE GENOMIC DNA]</scope>
    <source>
        <strain evidence="1 2">G-192</strain>
    </source>
</reference>
<organism evidence="1 2">
    <name type="scientific">Alkalicaulis satelles</name>
    <dbReference type="NCBI Taxonomy" id="2609175"/>
    <lineage>
        <taxon>Bacteria</taxon>
        <taxon>Pseudomonadati</taxon>
        <taxon>Pseudomonadota</taxon>
        <taxon>Alphaproteobacteria</taxon>
        <taxon>Maricaulales</taxon>
        <taxon>Maricaulaceae</taxon>
        <taxon>Alkalicaulis</taxon>
    </lineage>
</organism>